<dbReference type="Proteomes" id="UP001066276">
    <property type="component" value="Chromosome 8"/>
</dbReference>
<feature type="compositionally biased region" description="Polar residues" evidence="1">
    <location>
        <begin position="68"/>
        <end position="100"/>
    </location>
</feature>
<dbReference type="EMBL" id="JANPWB010000012">
    <property type="protein sequence ID" value="KAJ1121042.1"/>
    <property type="molecule type" value="Genomic_DNA"/>
</dbReference>
<evidence type="ECO:0000256" key="1">
    <source>
        <dbReference type="SAM" id="MobiDB-lite"/>
    </source>
</evidence>
<comment type="caution">
    <text evidence="2">The sequence shown here is derived from an EMBL/GenBank/DDBJ whole genome shotgun (WGS) entry which is preliminary data.</text>
</comment>
<accession>A0AAV7P164</accession>
<feature type="compositionally biased region" description="Basic residues" evidence="1">
    <location>
        <begin position="19"/>
        <end position="33"/>
    </location>
</feature>
<feature type="region of interest" description="Disordered" evidence="1">
    <location>
        <begin position="1"/>
        <end position="223"/>
    </location>
</feature>
<evidence type="ECO:0000313" key="3">
    <source>
        <dbReference type="Proteomes" id="UP001066276"/>
    </source>
</evidence>
<feature type="compositionally biased region" description="Basic residues" evidence="1">
    <location>
        <begin position="45"/>
        <end position="59"/>
    </location>
</feature>
<proteinExistence type="predicted"/>
<name>A0AAV7P164_PLEWA</name>
<reference evidence="2" key="1">
    <citation type="journal article" date="2022" name="bioRxiv">
        <title>Sequencing and chromosome-scale assembly of the giantPleurodeles waltlgenome.</title>
        <authorList>
            <person name="Brown T."/>
            <person name="Elewa A."/>
            <person name="Iarovenko S."/>
            <person name="Subramanian E."/>
            <person name="Araus A.J."/>
            <person name="Petzold A."/>
            <person name="Susuki M."/>
            <person name="Suzuki K.-i.T."/>
            <person name="Hayashi T."/>
            <person name="Toyoda A."/>
            <person name="Oliveira C."/>
            <person name="Osipova E."/>
            <person name="Leigh N.D."/>
            <person name="Simon A."/>
            <person name="Yun M.H."/>
        </authorList>
    </citation>
    <scope>NUCLEOTIDE SEQUENCE</scope>
    <source>
        <strain evidence="2">20211129_DDA</strain>
        <tissue evidence="2">Liver</tissue>
    </source>
</reference>
<organism evidence="2 3">
    <name type="scientific">Pleurodeles waltl</name>
    <name type="common">Iberian ribbed newt</name>
    <dbReference type="NCBI Taxonomy" id="8319"/>
    <lineage>
        <taxon>Eukaryota</taxon>
        <taxon>Metazoa</taxon>
        <taxon>Chordata</taxon>
        <taxon>Craniata</taxon>
        <taxon>Vertebrata</taxon>
        <taxon>Euteleostomi</taxon>
        <taxon>Amphibia</taxon>
        <taxon>Batrachia</taxon>
        <taxon>Caudata</taxon>
        <taxon>Salamandroidea</taxon>
        <taxon>Salamandridae</taxon>
        <taxon>Pleurodelinae</taxon>
        <taxon>Pleurodeles</taxon>
    </lineage>
</organism>
<feature type="compositionally biased region" description="Basic residues" evidence="1">
    <location>
        <begin position="1"/>
        <end position="10"/>
    </location>
</feature>
<sequence>MASRRVRRGARATSSQAARRVRRGHVAPHHRPRATCGETSSQAARRVRKGHVAPHHRPRAPAARAQGTRVTSSQAARPQPSQWATTTLAGSKGSCASTCPVSPGSHLWPKVFIPPEEGASEPPRPERRRHLPRAGPGTEGRAPAGTGRRLWESPRPAATLRDRGGPGDRGVSAHYQPSPGASVPGHTPAQTSDSVTHVRPASKPHCSSLSGTTAHPFLLPVRPTRPPFLFI</sequence>
<evidence type="ECO:0000313" key="2">
    <source>
        <dbReference type="EMBL" id="KAJ1121042.1"/>
    </source>
</evidence>
<gene>
    <name evidence="2" type="ORF">NDU88_009170</name>
</gene>
<keyword evidence="3" id="KW-1185">Reference proteome</keyword>
<dbReference type="AlphaFoldDB" id="A0AAV7P164"/>
<protein>
    <submittedName>
        <fullName evidence="2">Uncharacterized protein</fullName>
    </submittedName>
</protein>